<dbReference type="EMBL" id="GBXM01106064">
    <property type="protein sequence ID" value="JAH02513.1"/>
    <property type="molecule type" value="Transcribed_RNA"/>
</dbReference>
<protein>
    <submittedName>
        <fullName evidence="1">Uncharacterized protein</fullName>
    </submittedName>
</protein>
<evidence type="ECO:0000313" key="1">
    <source>
        <dbReference type="EMBL" id="JAH02513.1"/>
    </source>
</evidence>
<accession>A0A0E9PF84</accession>
<dbReference type="AlphaFoldDB" id="A0A0E9PF84"/>
<organism evidence="1">
    <name type="scientific">Anguilla anguilla</name>
    <name type="common">European freshwater eel</name>
    <name type="synonym">Muraena anguilla</name>
    <dbReference type="NCBI Taxonomy" id="7936"/>
    <lineage>
        <taxon>Eukaryota</taxon>
        <taxon>Metazoa</taxon>
        <taxon>Chordata</taxon>
        <taxon>Craniata</taxon>
        <taxon>Vertebrata</taxon>
        <taxon>Euteleostomi</taxon>
        <taxon>Actinopterygii</taxon>
        <taxon>Neopterygii</taxon>
        <taxon>Teleostei</taxon>
        <taxon>Anguilliformes</taxon>
        <taxon>Anguillidae</taxon>
        <taxon>Anguilla</taxon>
    </lineage>
</organism>
<name>A0A0E9PF84_ANGAN</name>
<sequence length="54" mass="6191">MNWKPVLNKRRLHFQVAKTIKTVYIAKQKMYICAPQKESSPSFYVTGAHPGQGL</sequence>
<proteinExistence type="predicted"/>
<reference evidence="1" key="1">
    <citation type="submission" date="2014-11" db="EMBL/GenBank/DDBJ databases">
        <authorList>
            <person name="Amaro Gonzalez C."/>
        </authorList>
    </citation>
    <scope>NUCLEOTIDE SEQUENCE</scope>
</reference>
<reference evidence="1" key="2">
    <citation type="journal article" date="2015" name="Fish Shellfish Immunol.">
        <title>Early steps in the European eel (Anguilla anguilla)-Vibrio vulnificus interaction in the gills: Role of the RtxA13 toxin.</title>
        <authorList>
            <person name="Callol A."/>
            <person name="Pajuelo D."/>
            <person name="Ebbesson L."/>
            <person name="Teles M."/>
            <person name="MacKenzie S."/>
            <person name="Amaro C."/>
        </authorList>
    </citation>
    <scope>NUCLEOTIDE SEQUENCE</scope>
</reference>